<dbReference type="RefSeq" id="WP_319970348.1">
    <property type="nucleotide sequence ID" value="NZ_JAXAVW010000033.1"/>
</dbReference>
<dbReference type="Proteomes" id="UP001285521">
    <property type="component" value="Unassembled WGS sequence"/>
</dbReference>
<sequence length="43" mass="4750">MLTGGAGDAGEHQDKHAHLVDVDFAWLLSWFTEHGPRSNDSDE</sequence>
<protein>
    <submittedName>
        <fullName evidence="1">Uncharacterized protein</fullName>
    </submittedName>
</protein>
<reference evidence="1 2" key="1">
    <citation type="submission" date="2023-11" db="EMBL/GenBank/DDBJ databases">
        <title>Lentzea sokolovensis, sp. nov., Lentzea kristufkii, sp. nov., and Lentzea miocenensis, sp. nov., rare actinobacteria from Sokolov Coal Basin, Miocene lacustrine sediment, Czech Republic.</title>
        <authorList>
            <person name="Lara A."/>
            <person name="Kotroba L."/>
            <person name="Nouioui I."/>
            <person name="Neumann-Schaal M."/>
            <person name="Mast Y."/>
            <person name="Chronakova A."/>
        </authorList>
    </citation>
    <scope>NUCLEOTIDE SEQUENCE [LARGE SCALE GENOMIC DNA]</scope>
    <source>
        <strain evidence="1 2">BCCO 10_0856</strain>
    </source>
</reference>
<gene>
    <name evidence="1" type="ORF">SK803_34385</name>
</gene>
<organism evidence="1 2">
    <name type="scientific">Lentzea miocenica</name>
    <dbReference type="NCBI Taxonomy" id="3095431"/>
    <lineage>
        <taxon>Bacteria</taxon>
        <taxon>Bacillati</taxon>
        <taxon>Actinomycetota</taxon>
        <taxon>Actinomycetes</taxon>
        <taxon>Pseudonocardiales</taxon>
        <taxon>Pseudonocardiaceae</taxon>
        <taxon>Lentzea</taxon>
    </lineage>
</organism>
<comment type="caution">
    <text evidence="1">The sequence shown here is derived from an EMBL/GenBank/DDBJ whole genome shotgun (WGS) entry which is preliminary data.</text>
</comment>
<proteinExistence type="predicted"/>
<accession>A0ABU4TAX6</accession>
<name>A0ABU4TAX6_9PSEU</name>
<dbReference type="EMBL" id="JAXAVW010000033">
    <property type="protein sequence ID" value="MDX8035326.1"/>
    <property type="molecule type" value="Genomic_DNA"/>
</dbReference>
<keyword evidence="2" id="KW-1185">Reference proteome</keyword>
<evidence type="ECO:0000313" key="1">
    <source>
        <dbReference type="EMBL" id="MDX8035326.1"/>
    </source>
</evidence>
<evidence type="ECO:0000313" key="2">
    <source>
        <dbReference type="Proteomes" id="UP001285521"/>
    </source>
</evidence>